<dbReference type="SMART" id="SM00086">
    <property type="entry name" value="PAC"/>
    <property type="match status" value="1"/>
</dbReference>
<dbReference type="InterPro" id="IPR001789">
    <property type="entry name" value="Sig_transdc_resp-reg_receiver"/>
</dbReference>
<dbReference type="PANTHER" id="PTHR43065">
    <property type="entry name" value="SENSOR HISTIDINE KINASE"/>
    <property type="match status" value="1"/>
</dbReference>
<dbReference type="Gene3D" id="3.30.450.20">
    <property type="entry name" value="PAS domain"/>
    <property type="match status" value="1"/>
</dbReference>
<evidence type="ECO:0000313" key="10">
    <source>
        <dbReference type="EMBL" id="APT32343.1"/>
    </source>
</evidence>
<dbReference type="InterPro" id="IPR011006">
    <property type="entry name" value="CheY-like_superfamily"/>
</dbReference>
<dbReference type="Gene3D" id="1.10.287.130">
    <property type="match status" value="1"/>
</dbReference>
<reference evidence="10 12" key="1">
    <citation type="submission" date="2016-04" db="EMBL/GenBank/DDBJ databases">
        <title>Complete genome sequencing and analysis of CBMB27, Methylobacterium phyllosphaerae isolated from leaf tissues of rice (Oryza sativa L.).</title>
        <authorList>
            <person name="Lee Y."/>
            <person name="Hwangbo K."/>
            <person name="Chung H."/>
            <person name="Yoo J."/>
            <person name="Kim K.Y."/>
            <person name="Sa T.M."/>
            <person name="Um Y."/>
            <person name="Madhaiyan M."/>
        </authorList>
    </citation>
    <scope>NUCLEOTIDE SEQUENCE [LARGE SCALE GENOMIC DNA]</scope>
    <source>
        <strain evidence="10 12">CBMB27</strain>
    </source>
</reference>
<dbReference type="NCBIfam" id="TIGR00229">
    <property type="entry name" value="sensory_box"/>
    <property type="match status" value="1"/>
</dbReference>
<dbReference type="NCBIfam" id="NF010076">
    <property type="entry name" value="PRK13557.1"/>
    <property type="match status" value="1"/>
</dbReference>
<organism evidence="11 13">
    <name type="scientific">Methylobacterium phyllosphaerae</name>
    <dbReference type="NCBI Taxonomy" id="418223"/>
    <lineage>
        <taxon>Bacteria</taxon>
        <taxon>Pseudomonadati</taxon>
        <taxon>Pseudomonadota</taxon>
        <taxon>Alphaproteobacteria</taxon>
        <taxon>Hyphomicrobiales</taxon>
        <taxon>Methylobacteriaceae</taxon>
        <taxon>Methylobacterium</taxon>
    </lineage>
</organism>
<dbReference type="PROSITE" id="PS50113">
    <property type="entry name" value="PAC"/>
    <property type="match status" value="1"/>
</dbReference>
<dbReference type="Pfam" id="PF00512">
    <property type="entry name" value="HisKA"/>
    <property type="match status" value="1"/>
</dbReference>
<evidence type="ECO:0000313" key="12">
    <source>
        <dbReference type="Proteomes" id="UP000185487"/>
    </source>
</evidence>
<dbReference type="Gene3D" id="3.30.565.10">
    <property type="entry name" value="Histidine kinase-like ATPase, C-terminal domain"/>
    <property type="match status" value="1"/>
</dbReference>
<dbReference type="Pfam" id="PF00072">
    <property type="entry name" value="Response_reg"/>
    <property type="match status" value="1"/>
</dbReference>
<dbReference type="RefSeq" id="WP_075380759.1">
    <property type="nucleotide sequence ID" value="NZ_CP015367.1"/>
</dbReference>
<evidence type="ECO:0000259" key="9">
    <source>
        <dbReference type="PROSITE" id="PS50113"/>
    </source>
</evidence>
<dbReference type="PROSITE" id="PS50109">
    <property type="entry name" value="HIS_KIN"/>
    <property type="match status" value="1"/>
</dbReference>
<dbReference type="InterPro" id="IPR003594">
    <property type="entry name" value="HATPase_dom"/>
</dbReference>
<dbReference type="InterPro" id="IPR003661">
    <property type="entry name" value="HisK_dim/P_dom"/>
</dbReference>
<evidence type="ECO:0000259" key="7">
    <source>
        <dbReference type="PROSITE" id="PS50110"/>
    </source>
</evidence>
<evidence type="ECO:0000313" key="13">
    <source>
        <dbReference type="Proteomes" id="UP000199140"/>
    </source>
</evidence>
<dbReference type="AlphaFoldDB" id="A0AAE8HNR6"/>
<dbReference type="InterPro" id="IPR000014">
    <property type="entry name" value="PAS"/>
</dbReference>
<dbReference type="PANTHER" id="PTHR43065:SF42">
    <property type="entry name" value="TWO-COMPONENT SENSOR PPRA"/>
    <property type="match status" value="1"/>
</dbReference>
<dbReference type="SMART" id="SM00091">
    <property type="entry name" value="PAS"/>
    <property type="match status" value="1"/>
</dbReference>
<dbReference type="PRINTS" id="PR00344">
    <property type="entry name" value="BCTRLSENSOR"/>
</dbReference>
<reference evidence="11 13" key="2">
    <citation type="submission" date="2016-10" db="EMBL/GenBank/DDBJ databases">
        <authorList>
            <person name="Varghese N."/>
            <person name="Submissions S."/>
        </authorList>
    </citation>
    <scope>NUCLEOTIDE SEQUENCE [LARGE SCALE GENOMIC DNA]</scope>
    <source>
        <strain evidence="11 13">CBMB27</strain>
    </source>
</reference>
<evidence type="ECO:0000256" key="3">
    <source>
        <dbReference type="ARBA" id="ARBA00022553"/>
    </source>
</evidence>
<feature type="region of interest" description="Disordered" evidence="5">
    <location>
        <begin position="1"/>
        <end position="24"/>
    </location>
</feature>
<dbReference type="GO" id="GO:0000155">
    <property type="term" value="F:phosphorelay sensor kinase activity"/>
    <property type="evidence" value="ECO:0007669"/>
    <property type="project" value="InterPro"/>
</dbReference>
<dbReference type="CDD" id="cd18161">
    <property type="entry name" value="REC_hyHK_blue-like"/>
    <property type="match status" value="1"/>
</dbReference>
<feature type="domain" description="Histidine kinase" evidence="6">
    <location>
        <begin position="169"/>
        <end position="395"/>
    </location>
</feature>
<dbReference type="SUPFAM" id="SSF52172">
    <property type="entry name" value="CheY-like"/>
    <property type="match status" value="1"/>
</dbReference>
<feature type="modified residue" description="4-aspartylphosphate" evidence="4">
    <location>
        <position position="466"/>
    </location>
</feature>
<protein>
    <recommendedName>
        <fullName evidence="2">histidine kinase</fullName>
        <ecNumber evidence="2">2.7.13.3</ecNumber>
    </recommendedName>
</protein>
<dbReference type="PROSITE" id="PS50112">
    <property type="entry name" value="PAS"/>
    <property type="match status" value="1"/>
</dbReference>
<dbReference type="InterPro" id="IPR005467">
    <property type="entry name" value="His_kinase_dom"/>
</dbReference>
<dbReference type="Pfam" id="PF02518">
    <property type="entry name" value="HATPase_c"/>
    <property type="match status" value="1"/>
</dbReference>
<dbReference type="Pfam" id="PF13426">
    <property type="entry name" value="PAS_9"/>
    <property type="match status" value="1"/>
</dbReference>
<evidence type="ECO:0000259" key="8">
    <source>
        <dbReference type="PROSITE" id="PS50112"/>
    </source>
</evidence>
<dbReference type="EMBL" id="FOPK01000003">
    <property type="protein sequence ID" value="SFG40506.1"/>
    <property type="molecule type" value="Genomic_DNA"/>
</dbReference>
<keyword evidence="3 4" id="KW-0597">Phosphoprotein</keyword>
<dbReference type="SUPFAM" id="SSF47384">
    <property type="entry name" value="Homodimeric domain of signal transducing histidine kinase"/>
    <property type="match status" value="1"/>
</dbReference>
<dbReference type="Proteomes" id="UP000199140">
    <property type="component" value="Unassembled WGS sequence"/>
</dbReference>
<dbReference type="EMBL" id="CP015367">
    <property type="protein sequence ID" value="APT32343.1"/>
    <property type="molecule type" value="Genomic_DNA"/>
</dbReference>
<dbReference type="SUPFAM" id="SSF55874">
    <property type="entry name" value="ATPase domain of HSP90 chaperone/DNA topoisomerase II/histidine kinase"/>
    <property type="match status" value="1"/>
</dbReference>
<comment type="catalytic activity">
    <reaction evidence="1">
        <text>ATP + protein L-histidine = ADP + protein N-phospho-L-histidine.</text>
        <dbReference type="EC" id="2.7.13.3"/>
    </reaction>
</comment>
<gene>
    <name evidence="10" type="ORF">MCBMB27_03052</name>
    <name evidence="11" type="ORF">SAMN05192567_10351</name>
</gene>
<dbReference type="InterPro" id="IPR001610">
    <property type="entry name" value="PAC"/>
</dbReference>
<evidence type="ECO:0000313" key="11">
    <source>
        <dbReference type="EMBL" id="SFG40506.1"/>
    </source>
</evidence>
<feature type="compositionally biased region" description="Pro residues" evidence="5">
    <location>
        <begin position="1"/>
        <end position="15"/>
    </location>
</feature>
<dbReference type="SMART" id="SM00388">
    <property type="entry name" value="HisKA"/>
    <property type="match status" value="1"/>
</dbReference>
<dbReference type="Proteomes" id="UP000185487">
    <property type="component" value="Chromosome"/>
</dbReference>
<dbReference type="InterPro" id="IPR036097">
    <property type="entry name" value="HisK_dim/P_sf"/>
</dbReference>
<dbReference type="SMART" id="SM00448">
    <property type="entry name" value="REC"/>
    <property type="match status" value="1"/>
</dbReference>
<dbReference type="InterPro" id="IPR000700">
    <property type="entry name" value="PAS-assoc_C"/>
</dbReference>
<dbReference type="InterPro" id="IPR035965">
    <property type="entry name" value="PAS-like_dom_sf"/>
</dbReference>
<dbReference type="InterPro" id="IPR036890">
    <property type="entry name" value="HATPase_C_sf"/>
</dbReference>
<proteinExistence type="predicted"/>
<dbReference type="PROSITE" id="PS50110">
    <property type="entry name" value="RESPONSE_REGULATORY"/>
    <property type="match status" value="1"/>
</dbReference>
<dbReference type="KEGG" id="mphy:MCBMB27_03052"/>
<feature type="domain" description="PAC" evidence="9">
    <location>
        <begin position="102"/>
        <end position="156"/>
    </location>
</feature>
<keyword evidence="10" id="KW-0808">Transferase</keyword>
<name>A0AAE8HNR6_9HYPH</name>
<dbReference type="Gene3D" id="3.40.50.2300">
    <property type="match status" value="1"/>
</dbReference>
<evidence type="ECO:0000256" key="1">
    <source>
        <dbReference type="ARBA" id="ARBA00000085"/>
    </source>
</evidence>
<feature type="domain" description="Response regulatory" evidence="7">
    <location>
        <begin position="416"/>
        <end position="532"/>
    </location>
</feature>
<dbReference type="SMART" id="SM00387">
    <property type="entry name" value="HATPase_c"/>
    <property type="match status" value="1"/>
</dbReference>
<dbReference type="CDD" id="cd00082">
    <property type="entry name" value="HisKA"/>
    <property type="match status" value="1"/>
</dbReference>
<keyword evidence="12" id="KW-1185">Reference proteome</keyword>
<dbReference type="InterPro" id="IPR004358">
    <property type="entry name" value="Sig_transdc_His_kin-like_C"/>
</dbReference>
<dbReference type="CDD" id="cd00130">
    <property type="entry name" value="PAS"/>
    <property type="match status" value="1"/>
</dbReference>
<feature type="domain" description="PAS" evidence="8">
    <location>
        <begin position="28"/>
        <end position="101"/>
    </location>
</feature>
<sequence>MSETPETPPSGPSPPIRDSAPSDLTDRRSDIFFAAVETTRMPMIVTDPRQPDNPIIFANRAFLAMTGYTPEELIGRNCRFLQGPETDRESVAQVRAAIAEKREFATEILNYRKNGSTFWNALFVSPVYNADGELVYYFGSQLDVSRRRDAEEALGQAQKMEALGQLTGGIAHDFNNLLQVIVGYVDILAAGLEKPDADRARLGRATENIRQAAERATTLTQQLLAFARKQRLDGRAVNLNTLIEGMGEMVARSVGEAVKVELDLAEDLWNCRVDPTQAEVAILNVLINARDAMPEGGTVRISTENSEVAARGRELGPLRDGRYVSIAIKDTGTGIPPAVLARVMDPFFTTKEEGKGTGLGLSMVYGFAKQSGGAAQIESAVGAGTTVRLSFPATDGDVNAPAKVSLRSVDRQGSETILIVDDREDVAELARTILRDFGYTTLVASNAREALEILDSSERIDLLFTDLIMPGGMNGVLLAREARRRQPKLKVLLATGYAEASLERTDIGGSEFDLMNKPYRRTELVRRVRAILDGPTGVG</sequence>
<accession>A0AAE8HNR6</accession>
<dbReference type="SUPFAM" id="SSF55785">
    <property type="entry name" value="PYP-like sensor domain (PAS domain)"/>
    <property type="match status" value="1"/>
</dbReference>
<evidence type="ECO:0000259" key="6">
    <source>
        <dbReference type="PROSITE" id="PS50109"/>
    </source>
</evidence>
<dbReference type="EC" id="2.7.13.3" evidence="2"/>
<evidence type="ECO:0000256" key="4">
    <source>
        <dbReference type="PROSITE-ProRule" id="PRU00169"/>
    </source>
</evidence>
<evidence type="ECO:0000256" key="2">
    <source>
        <dbReference type="ARBA" id="ARBA00012438"/>
    </source>
</evidence>
<evidence type="ECO:0000256" key="5">
    <source>
        <dbReference type="SAM" id="MobiDB-lite"/>
    </source>
</evidence>